<comment type="caution">
    <text evidence="2">The sequence shown here is derived from an EMBL/GenBank/DDBJ whole genome shotgun (WGS) entry which is preliminary data.</text>
</comment>
<dbReference type="SMART" id="SM00587">
    <property type="entry name" value="CHK"/>
    <property type="match status" value="1"/>
</dbReference>
<organism evidence="2 4">
    <name type="scientific">Zhongshania marina</name>
    <dbReference type="NCBI Taxonomy" id="2304603"/>
    <lineage>
        <taxon>Bacteria</taxon>
        <taxon>Pseudomonadati</taxon>
        <taxon>Pseudomonadota</taxon>
        <taxon>Gammaproteobacteria</taxon>
        <taxon>Cellvibrionales</taxon>
        <taxon>Spongiibacteraceae</taxon>
        <taxon>Zhongshania</taxon>
    </lineage>
</organism>
<dbReference type="SUPFAM" id="SSF56112">
    <property type="entry name" value="Protein kinase-like (PK-like)"/>
    <property type="match status" value="1"/>
</dbReference>
<dbReference type="PANTHER" id="PTHR11012:SF30">
    <property type="entry name" value="PROTEIN KINASE-LIKE DOMAIN-CONTAINING"/>
    <property type="match status" value="1"/>
</dbReference>
<name>A0A2S4HJ22_9GAMM</name>
<evidence type="ECO:0000313" key="5">
    <source>
        <dbReference type="Proteomes" id="UP000274695"/>
    </source>
</evidence>
<dbReference type="Gene3D" id="3.90.1200.10">
    <property type="match status" value="1"/>
</dbReference>
<dbReference type="EMBL" id="PQGG01000009">
    <property type="protein sequence ID" value="POP53959.1"/>
    <property type="molecule type" value="Genomic_DNA"/>
</dbReference>
<gene>
    <name evidence="2" type="ORF">C0068_03720</name>
    <name evidence="3" type="ORF">D0911_03855</name>
</gene>
<dbReference type="Pfam" id="PF02958">
    <property type="entry name" value="EcKL"/>
    <property type="match status" value="2"/>
</dbReference>
<dbReference type="Proteomes" id="UP000237222">
    <property type="component" value="Unassembled WGS sequence"/>
</dbReference>
<dbReference type="EMBL" id="RHGB01000003">
    <property type="protein sequence ID" value="RNL66683.1"/>
    <property type="molecule type" value="Genomic_DNA"/>
</dbReference>
<dbReference type="InterPro" id="IPR015897">
    <property type="entry name" value="CHK_kinase-like"/>
</dbReference>
<keyword evidence="5" id="KW-1185">Reference proteome</keyword>
<proteinExistence type="predicted"/>
<feature type="domain" description="CHK kinase-like" evidence="1">
    <location>
        <begin position="115"/>
        <end position="293"/>
    </location>
</feature>
<dbReference type="InterPro" id="IPR004119">
    <property type="entry name" value="EcKL"/>
</dbReference>
<dbReference type="RefSeq" id="WP_103683157.1">
    <property type="nucleotide sequence ID" value="NZ_PQGG01000009.1"/>
</dbReference>
<evidence type="ECO:0000313" key="2">
    <source>
        <dbReference type="EMBL" id="POP53959.1"/>
    </source>
</evidence>
<evidence type="ECO:0000259" key="1">
    <source>
        <dbReference type="SMART" id="SM00587"/>
    </source>
</evidence>
<protein>
    <submittedName>
        <fullName evidence="3">DUF1679 domain-containing protein</fullName>
    </submittedName>
</protein>
<dbReference type="AlphaFoldDB" id="A0A2S4HJ22"/>
<dbReference type="OrthoDB" id="3806873at2"/>
<dbReference type="PANTHER" id="PTHR11012">
    <property type="entry name" value="PROTEIN KINASE-LIKE DOMAIN-CONTAINING"/>
    <property type="match status" value="1"/>
</dbReference>
<dbReference type="Proteomes" id="UP000274695">
    <property type="component" value="Unassembled WGS sequence"/>
</dbReference>
<evidence type="ECO:0000313" key="3">
    <source>
        <dbReference type="EMBL" id="RNL66683.1"/>
    </source>
</evidence>
<dbReference type="InterPro" id="IPR011009">
    <property type="entry name" value="Kinase-like_dom_sf"/>
</dbReference>
<sequence>MKELPRDISGLTAEWLEGALNRSGISVKVESLEQTRVIWGTATKVFITAEYSGKDSHKITSKLCIKGGFDEGARNFNLGAAYELEGNFFRDIAPTLSIPLPRCFSAEVEVDQSILILEDMTERGVYFPEAQEGLGLDMVSKALEVMASWQASAWGTKAPQYDWLPVGCRAVRQALDTLLTDELFFDLTGRDIIPALPERLQDPALVRSAYHQLWADADQAELTLSHGDAHVGQTYIDNQSNPAFLDWQGVCLAPWASDVAYFIGGALSPEVRRENERDLLRHYIDTLASRGGPLLDEEMAWLEYRKHTLHGFVWALTPLNLQPEPVVTELARRYLEVIADHRPETLLT</sequence>
<evidence type="ECO:0000313" key="4">
    <source>
        <dbReference type="Proteomes" id="UP000237222"/>
    </source>
</evidence>
<reference evidence="2" key="1">
    <citation type="submission" date="2018-01" db="EMBL/GenBank/DDBJ databases">
        <authorList>
            <person name="Yu X.-D."/>
        </authorList>
    </citation>
    <scope>NUCLEOTIDE SEQUENCE</scope>
    <source>
        <strain evidence="2">ZX-21</strain>
    </source>
</reference>
<accession>A0A2S4HJ22</accession>
<reference evidence="3 5" key="2">
    <citation type="submission" date="2018-10" db="EMBL/GenBank/DDBJ databases">
        <title>Draft genome sequence of Zhongshania sp. DSW25-10.</title>
        <authorList>
            <person name="Oh J."/>
        </authorList>
    </citation>
    <scope>NUCLEOTIDE SEQUENCE [LARGE SCALE GENOMIC DNA]</scope>
    <source>
        <strain evidence="3 5">DSW25-10</strain>
    </source>
</reference>